<dbReference type="Proteomes" id="UP000287651">
    <property type="component" value="Unassembled WGS sequence"/>
</dbReference>
<accession>A0A427B666</accession>
<evidence type="ECO:0000313" key="1">
    <source>
        <dbReference type="EMBL" id="RRT83964.1"/>
    </source>
</evidence>
<organism evidence="1 2">
    <name type="scientific">Ensete ventricosum</name>
    <name type="common">Abyssinian banana</name>
    <name type="synonym">Musa ensete</name>
    <dbReference type="NCBI Taxonomy" id="4639"/>
    <lineage>
        <taxon>Eukaryota</taxon>
        <taxon>Viridiplantae</taxon>
        <taxon>Streptophyta</taxon>
        <taxon>Embryophyta</taxon>
        <taxon>Tracheophyta</taxon>
        <taxon>Spermatophyta</taxon>
        <taxon>Magnoliopsida</taxon>
        <taxon>Liliopsida</taxon>
        <taxon>Zingiberales</taxon>
        <taxon>Musaceae</taxon>
        <taxon>Ensete</taxon>
    </lineage>
</organism>
<sequence>MLEHLEEGEGRDVDLLGGVELGGIGGRMAHPASAREDPMQSLHPLHILLLPSLSLPLILPRGFRTTPPPVENSSVTCDIMVNDEQADISSQRPRLLCWPSDAYQADENNSLILHNLPDPHAGAGPAGDCRRQP</sequence>
<protein>
    <submittedName>
        <fullName evidence="1">Uncharacterized protein</fullName>
    </submittedName>
</protein>
<evidence type="ECO:0000313" key="2">
    <source>
        <dbReference type="Proteomes" id="UP000287651"/>
    </source>
</evidence>
<proteinExistence type="predicted"/>
<reference evidence="1 2" key="1">
    <citation type="journal article" date="2014" name="Agronomy (Basel)">
        <title>A Draft Genome Sequence for Ensete ventricosum, the Drought-Tolerant Tree Against Hunger.</title>
        <authorList>
            <person name="Harrison J."/>
            <person name="Moore K.A."/>
            <person name="Paszkiewicz K."/>
            <person name="Jones T."/>
            <person name="Grant M."/>
            <person name="Ambacheew D."/>
            <person name="Muzemil S."/>
            <person name="Studholme D.J."/>
        </authorList>
    </citation>
    <scope>NUCLEOTIDE SEQUENCE [LARGE SCALE GENOMIC DNA]</scope>
</reference>
<gene>
    <name evidence="1" type="ORF">B296_00015428</name>
</gene>
<comment type="caution">
    <text evidence="1">The sequence shown here is derived from an EMBL/GenBank/DDBJ whole genome shotgun (WGS) entry which is preliminary data.</text>
</comment>
<name>A0A427B666_ENSVE</name>
<dbReference type="EMBL" id="AMZH03000400">
    <property type="protein sequence ID" value="RRT83964.1"/>
    <property type="molecule type" value="Genomic_DNA"/>
</dbReference>
<dbReference type="AlphaFoldDB" id="A0A427B666"/>